<evidence type="ECO:0000313" key="2">
    <source>
        <dbReference type="Proteomes" id="UP000187486"/>
    </source>
</evidence>
<keyword evidence="2" id="KW-1185">Reference proteome</keyword>
<evidence type="ECO:0008006" key="3">
    <source>
        <dbReference type="Google" id="ProtNLM"/>
    </source>
</evidence>
<name>A0A1R0KKZ0_9PSEU</name>
<dbReference type="EMBL" id="MQUQ01000015">
    <property type="protein sequence ID" value="OLZ47335.1"/>
    <property type="molecule type" value="Genomic_DNA"/>
</dbReference>
<protein>
    <recommendedName>
        <fullName evidence="3">DUF4276 domain-containing protein</fullName>
    </recommendedName>
</protein>
<dbReference type="AlphaFoldDB" id="A0A1R0KKZ0"/>
<evidence type="ECO:0000313" key="1">
    <source>
        <dbReference type="EMBL" id="OLZ47335.1"/>
    </source>
</evidence>
<comment type="caution">
    <text evidence="1">The sequence shown here is derived from an EMBL/GenBank/DDBJ whole genome shotgun (WGS) entry which is preliminary data.</text>
</comment>
<dbReference type="Proteomes" id="UP000187486">
    <property type="component" value="Unassembled WGS sequence"/>
</dbReference>
<gene>
    <name evidence="1" type="ORF">BS329_25730</name>
</gene>
<proteinExistence type="predicted"/>
<dbReference type="STRING" id="76021.BS329_25730"/>
<organism evidence="1 2">
    <name type="scientific">Amycolatopsis coloradensis</name>
    <dbReference type="NCBI Taxonomy" id="76021"/>
    <lineage>
        <taxon>Bacteria</taxon>
        <taxon>Bacillati</taxon>
        <taxon>Actinomycetota</taxon>
        <taxon>Actinomycetes</taxon>
        <taxon>Pseudonocardiales</taxon>
        <taxon>Pseudonocardiaceae</taxon>
        <taxon>Amycolatopsis</taxon>
    </lineage>
</organism>
<accession>A0A1R0KKZ0</accession>
<sequence>MRTTVRGLFVAEGSSDHPLAGIAELLFRDRGVDLRLTMPPFEQLRGVPKDVESRVEAGLRLMGNQVDLVVVHRDADNVGRAVRHEEIAGALRKTDAPVWCPIIPVRMTEAWLLLDEVLIRQIAGNPRGKAALGLPKIQEVEKVADPKELLRSALISAAESTGRRRDRDAKRFNQQRRQLLERLDRHGPVSKLSSWQQLLADVDAVAT</sequence>
<reference evidence="1 2" key="1">
    <citation type="submission" date="2016-01" db="EMBL/GenBank/DDBJ databases">
        <title>Amycolatopsis coloradensis genome sequencing and assembly.</title>
        <authorList>
            <person name="Mayilraj S."/>
        </authorList>
    </citation>
    <scope>NUCLEOTIDE SEQUENCE [LARGE SCALE GENOMIC DNA]</scope>
    <source>
        <strain evidence="1 2">DSM 44225</strain>
    </source>
</reference>